<keyword evidence="3 6" id="KW-0812">Transmembrane</keyword>
<feature type="transmembrane region" description="Helical" evidence="6">
    <location>
        <begin position="326"/>
        <end position="344"/>
    </location>
</feature>
<feature type="transmembrane region" description="Helical" evidence="6">
    <location>
        <begin position="270"/>
        <end position="294"/>
    </location>
</feature>
<evidence type="ECO:0000259" key="7">
    <source>
        <dbReference type="Pfam" id="PF02687"/>
    </source>
</evidence>
<comment type="subcellular location">
    <subcellularLocation>
        <location evidence="1">Cell membrane</location>
        <topology evidence="1">Multi-pass membrane protein</topology>
    </subcellularLocation>
</comment>
<evidence type="ECO:0000256" key="6">
    <source>
        <dbReference type="SAM" id="Phobius"/>
    </source>
</evidence>
<evidence type="ECO:0000256" key="4">
    <source>
        <dbReference type="ARBA" id="ARBA00022989"/>
    </source>
</evidence>
<proteinExistence type="predicted"/>
<dbReference type="Pfam" id="PF02687">
    <property type="entry name" value="FtsX"/>
    <property type="match status" value="2"/>
</dbReference>
<dbReference type="PANTHER" id="PTHR30287:SF2">
    <property type="entry name" value="BLL1001 PROTEIN"/>
    <property type="match status" value="1"/>
</dbReference>
<gene>
    <name evidence="8" type="ORF">SAMN05661086_03285</name>
</gene>
<dbReference type="Proteomes" id="UP000199659">
    <property type="component" value="Unassembled WGS sequence"/>
</dbReference>
<evidence type="ECO:0000313" key="9">
    <source>
        <dbReference type="Proteomes" id="UP000199659"/>
    </source>
</evidence>
<organism evidence="8 9">
    <name type="scientific">Anaeromicropila populeti</name>
    <dbReference type="NCBI Taxonomy" id="37658"/>
    <lineage>
        <taxon>Bacteria</taxon>
        <taxon>Bacillati</taxon>
        <taxon>Bacillota</taxon>
        <taxon>Clostridia</taxon>
        <taxon>Lachnospirales</taxon>
        <taxon>Lachnospiraceae</taxon>
        <taxon>Anaeromicropila</taxon>
    </lineage>
</organism>
<sequence length="795" mass="88947">MLLKIVKKGFLRKKIITTALFIFIMLSTLLVASGTSVIIQLCQSLNYLFVKADLPHYIQMHGEALSQTEREAIEKFAADNQLVMDQQTSELLNIYSSNLYLKDMDTAEVNSVMDVSFVKQNERFDYLLNLDNKIVEVAQGNIAVPVYYMQLKDMKLGDSIKVSDGSFEMTFTISDFVRDAQMNSSMISSKRFVMNEADYQLLRNNIDRVGAFEYEIEFKLNNLELNGIHFSDINKLSEFSNEYQAADLPNKGTEITYHVLLLMNAISDGLVAVVIIIISILLIFISLFCLRFTILATLEEEYREIGVMKAIGIGRKDLRKIYLSKYKVMAAAGAVLGYVVSFLVQKVFTKNILLYMGTAPVSAIQIVIPLLAVFIIFLVIIQFCKHVLKKFDKISAVEAIRSGTMGEKESNRLQLKISKSKVMNINILLGIKDVLGRLKLFRLLFFIFFLSAFIIIVPVNFLNTLQSPEFISYMGVGRSDLRFDLQQSEDIDQRFQEVVSYIQDDEDITTSAQFVTCRYQVLGEGDIWENINVEIGDFSVFPLKYLEGAAPANENEIALSTLNASGLKKGVGDTLIIQIGEQQKELTVCGIYQDITNGGKTAKAMFSYNEDSVLWYVISADVTASTSIQEKVKEYSQSFDKVKVTNIDDYIKQTLSATINQIKLLVMLAFLIAVFIAVLITSLFLKMLTAKDSSQIAIMKSLGFPISGIRVQYVTKTLLVLAVGIILGTIAANTLGEGLVSTFMSAVGASKIEFIINPWMSYLLCPCVLILTVVITTFLSVLSIGKFSITKTIVE</sequence>
<feature type="transmembrane region" description="Helical" evidence="6">
    <location>
        <begin position="718"/>
        <end position="739"/>
    </location>
</feature>
<dbReference type="AlphaFoldDB" id="A0A1I6LGS7"/>
<protein>
    <submittedName>
        <fullName evidence="8">Putative ABC transport system permease protein</fullName>
    </submittedName>
</protein>
<dbReference type="STRING" id="37658.SAMN05661086_03285"/>
<dbReference type="OrthoDB" id="9766372at2"/>
<dbReference type="EMBL" id="FOYZ01000016">
    <property type="protein sequence ID" value="SFS02596.1"/>
    <property type="molecule type" value="Genomic_DNA"/>
</dbReference>
<feature type="domain" description="ABC3 transporter permease C-terminal" evidence="7">
    <location>
        <begin position="276"/>
        <end position="383"/>
    </location>
</feature>
<dbReference type="GO" id="GO:0005886">
    <property type="term" value="C:plasma membrane"/>
    <property type="evidence" value="ECO:0007669"/>
    <property type="project" value="UniProtKB-SubCell"/>
</dbReference>
<evidence type="ECO:0000256" key="1">
    <source>
        <dbReference type="ARBA" id="ARBA00004651"/>
    </source>
</evidence>
<feature type="transmembrane region" description="Helical" evidence="6">
    <location>
        <begin position="440"/>
        <end position="462"/>
    </location>
</feature>
<keyword evidence="5 6" id="KW-0472">Membrane</keyword>
<dbReference type="InterPro" id="IPR038766">
    <property type="entry name" value="Membrane_comp_ABC_pdt"/>
</dbReference>
<keyword evidence="2" id="KW-1003">Cell membrane</keyword>
<feature type="transmembrane region" description="Helical" evidence="6">
    <location>
        <begin position="664"/>
        <end position="685"/>
    </location>
</feature>
<dbReference type="PANTHER" id="PTHR30287">
    <property type="entry name" value="MEMBRANE COMPONENT OF PREDICTED ABC SUPERFAMILY METABOLITE UPTAKE TRANSPORTER"/>
    <property type="match status" value="1"/>
</dbReference>
<name>A0A1I6LGS7_9FIRM</name>
<dbReference type="InterPro" id="IPR003838">
    <property type="entry name" value="ABC3_permease_C"/>
</dbReference>
<evidence type="ECO:0000256" key="2">
    <source>
        <dbReference type="ARBA" id="ARBA00022475"/>
    </source>
</evidence>
<feature type="domain" description="ABC3 transporter permease C-terminal" evidence="7">
    <location>
        <begin position="668"/>
        <end position="788"/>
    </location>
</feature>
<keyword evidence="4 6" id="KW-1133">Transmembrane helix</keyword>
<dbReference type="RefSeq" id="WP_092563235.1">
    <property type="nucleotide sequence ID" value="NZ_FOYZ01000016.1"/>
</dbReference>
<keyword evidence="9" id="KW-1185">Reference proteome</keyword>
<evidence type="ECO:0000256" key="5">
    <source>
        <dbReference type="ARBA" id="ARBA00023136"/>
    </source>
</evidence>
<feature type="transmembrane region" description="Helical" evidence="6">
    <location>
        <begin position="759"/>
        <end position="782"/>
    </location>
</feature>
<feature type="transmembrane region" description="Helical" evidence="6">
    <location>
        <begin position="364"/>
        <end position="384"/>
    </location>
</feature>
<evidence type="ECO:0000256" key="3">
    <source>
        <dbReference type="ARBA" id="ARBA00022692"/>
    </source>
</evidence>
<reference evidence="8 9" key="1">
    <citation type="submission" date="2016-10" db="EMBL/GenBank/DDBJ databases">
        <authorList>
            <person name="de Groot N.N."/>
        </authorList>
    </citation>
    <scope>NUCLEOTIDE SEQUENCE [LARGE SCALE GENOMIC DNA]</scope>
    <source>
        <strain evidence="8 9">743A</strain>
    </source>
</reference>
<accession>A0A1I6LGS7</accession>
<evidence type="ECO:0000313" key="8">
    <source>
        <dbReference type="EMBL" id="SFS02596.1"/>
    </source>
</evidence>